<keyword evidence="2" id="KW-1133">Transmembrane helix</keyword>
<feature type="compositionally biased region" description="Acidic residues" evidence="1">
    <location>
        <begin position="109"/>
        <end position="159"/>
    </location>
</feature>
<organism evidence="3 4">
    <name type="scientific">Halomarina rubra</name>
    <dbReference type="NCBI Taxonomy" id="2071873"/>
    <lineage>
        <taxon>Archaea</taxon>
        <taxon>Methanobacteriati</taxon>
        <taxon>Methanobacteriota</taxon>
        <taxon>Stenosarchaea group</taxon>
        <taxon>Halobacteria</taxon>
        <taxon>Halobacteriales</taxon>
        <taxon>Natronomonadaceae</taxon>
        <taxon>Halomarina</taxon>
    </lineage>
</organism>
<comment type="caution">
    <text evidence="3">The sequence shown here is derived from an EMBL/GenBank/DDBJ whole genome shotgun (WGS) entry which is preliminary data.</text>
</comment>
<accession>A0ABD6ARK2</accession>
<name>A0ABD6ARK2_9EURY</name>
<dbReference type="AlphaFoldDB" id="A0ABD6ARK2"/>
<feature type="compositionally biased region" description="Basic and acidic residues" evidence="1">
    <location>
        <begin position="88"/>
        <end position="108"/>
    </location>
</feature>
<proteinExistence type="predicted"/>
<evidence type="ECO:0000313" key="4">
    <source>
        <dbReference type="Proteomes" id="UP001597187"/>
    </source>
</evidence>
<evidence type="ECO:0000256" key="1">
    <source>
        <dbReference type="SAM" id="MobiDB-lite"/>
    </source>
</evidence>
<dbReference type="EMBL" id="JBHUDC010000002">
    <property type="protein sequence ID" value="MFD1512336.1"/>
    <property type="molecule type" value="Genomic_DNA"/>
</dbReference>
<keyword evidence="2" id="KW-0812">Transmembrane</keyword>
<evidence type="ECO:0000313" key="3">
    <source>
        <dbReference type="EMBL" id="MFD1512336.1"/>
    </source>
</evidence>
<feature type="region of interest" description="Disordered" evidence="1">
    <location>
        <begin position="65"/>
        <end position="180"/>
    </location>
</feature>
<protein>
    <submittedName>
        <fullName evidence="3">WD40/YVTN/BNR-like repeat-containing protein</fullName>
    </submittedName>
</protein>
<feature type="transmembrane region" description="Helical" evidence="2">
    <location>
        <begin position="37"/>
        <end position="59"/>
    </location>
</feature>
<sequence>MASSTDGGFLTFYRAYVHTALHTATTVALTALGLLTFVHWGFAVAAIAVYVLPPVYLYVSGTTLPSAADTDESPVDERSTPGRTQAPDADRVESDSPGGRSDDGHDADGDTDSDADDGDSDSDSDGVDTDSDSDSDDGDTDSDTDSNDGDSDSDSDTDDSPTGTETRWQSVAAPTDRTLRGVVGTTAGTYAVGDGGVLLGRRGDGWERLVDDGPGAAGQTLHGVASTADGRGVWVAGDGGALGRYDAETGRVTDHSAPADDTNNLTDVAVTGDAGDETVLLANGSGAVRRGRYDGARVAWADPVTPGSGSSIAALAVTEDAAYCCDTNASVFVSRDDGRSWSRLGVEDAGCAFRAVVPFGGDRVAVAASDGRLFEFDGSVWTPRRVVDGLLSGLAMGAATGHEVGVACGPDGTLVERAGDGWERRLVATDADLHDAAVGPDGRAVVVGDGGAVLERVSR</sequence>
<dbReference type="SUPFAM" id="SSF101898">
    <property type="entry name" value="NHL repeat"/>
    <property type="match status" value="1"/>
</dbReference>
<evidence type="ECO:0000256" key="2">
    <source>
        <dbReference type="SAM" id="Phobius"/>
    </source>
</evidence>
<dbReference type="RefSeq" id="WP_250872316.1">
    <property type="nucleotide sequence ID" value="NZ_JALXFV010000002.1"/>
</dbReference>
<reference evidence="3 4" key="1">
    <citation type="journal article" date="2019" name="Int. J. Syst. Evol. Microbiol.">
        <title>The Global Catalogue of Microorganisms (GCM) 10K type strain sequencing project: providing services to taxonomists for standard genome sequencing and annotation.</title>
        <authorList>
            <consortium name="The Broad Institute Genomics Platform"/>
            <consortium name="The Broad Institute Genome Sequencing Center for Infectious Disease"/>
            <person name="Wu L."/>
            <person name="Ma J."/>
        </authorList>
    </citation>
    <scope>NUCLEOTIDE SEQUENCE [LARGE SCALE GENOMIC DNA]</scope>
    <source>
        <strain evidence="3 4">CGMCC 1.12563</strain>
    </source>
</reference>
<dbReference type="Proteomes" id="UP001597187">
    <property type="component" value="Unassembled WGS sequence"/>
</dbReference>
<keyword evidence="2" id="KW-0472">Membrane</keyword>
<keyword evidence="4" id="KW-1185">Reference proteome</keyword>
<gene>
    <name evidence="3" type="ORF">ACFSBT_03465</name>
</gene>